<dbReference type="Proteomes" id="UP000059542">
    <property type="component" value="Chromosome"/>
</dbReference>
<evidence type="ECO:0000313" key="3">
    <source>
        <dbReference type="Proteomes" id="UP000059542"/>
    </source>
</evidence>
<dbReference type="InterPro" id="IPR003607">
    <property type="entry name" value="HD/PDEase_dom"/>
</dbReference>
<dbReference type="KEGG" id="hyg:AUC43_06735"/>
<proteinExistence type="predicted"/>
<dbReference type="InterPro" id="IPR006674">
    <property type="entry name" value="HD_domain"/>
</dbReference>
<dbReference type="Pfam" id="PF01966">
    <property type="entry name" value="HD"/>
    <property type="match status" value="1"/>
</dbReference>
<dbReference type="STRING" id="1411621.AUC43_06735"/>
<accession>A0A0U4BN30</accession>
<dbReference type="OrthoDB" id="5728337at2"/>
<dbReference type="GO" id="GO:0016787">
    <property type="term" value="F:hydrolase activity"/>
    <property type="evidence" value="ECO:0007669"/>
    <property type="project" value="UniProtKB-KW"/>
</dbReference>
<dbReference type="SMART" id="SM00471">
    <property type="entry name" value="HDc"/>
    <property type="match status" value="1"/>
</dbReference>
<reference evidence="2 3" key="1">
    <citation type="submission" date="2015-12" db="EMBL/GenBank/DDBJ databases">
        <authorList>
            <person name="Shamseldin A."/>
            <person name="Moawad H."/>
            <person name="Abd El-Rahim W.M."/>
            <person name="Sadowsky M.J."/>
        </authorList>
    </citation>
    <scope>NUCLEOTIDE SEQUENCE [LARGE SCALE GENOMIC DNA]</scope>
    <source>
        <strain evidence="2 3">DG5B</strain>
    </source>
</reference>
<keyword evidence="3" id="KW-1185">Reference proteome</keyword>
<protein>
    <submittedName>
        <fullName evidence="2">Phosphohydrolase</fullName>
    </submittedName>
</protein>
<gene>
    <name evidence="2" type="ORF">AUC43_06735</name>
</gene>
<organism evidence="2 3">
    <name type="scientific">Hymenobacter sedentarius</name>
    <dbReference type="NCBI Taxonomy" id="1411621"/>
    <lineage>
        <taxon>Bacteria</taxon>
        <taxon>Pseudomonadati</taxon>
        <taxon>Bacteroidota</taxon>
        <taxon>Cytophagia</taxon>
        <taxon>Cytophagales</taxon>
        <taxon>Hymenobacteraceae</taxon>
        <taxon>Hymenobacter</taxon>
    </lineage>
</organism>
<evidence type="ECO:0000259" key="1">
    <source>
        <dbReference type="SMART" id="SM00471"/>
    </source>
</evidence>
<dbReference type="EMBL" id="CP013909">
    <property type="protein sequence ID" value="ALW84807.1"/>
    <property type="molecule type" value="Genomic_DNA"/>
</dbReference>
<dbReference type="RefSeq" id="WP_068191268.1">
    <property type="nucleotide sequence ID" value="NZ_CP013909.1"/>
</dbReference>
<dbReference type="Gene3D" id="1.10.3210.10">
    <property type="entry name" value="Hypothetical protein af1432"/>
    <property type="match status" value="1"/>
</dbReference>
<dbReference type="SUPFAM" id="SSF109604">
    <property type="entry name" value="HD-domain/PDEase-like"/>
    <property type="match status" value="1"/>
</dbReference>
<keyword evidence="2" id="KW-0378">Hydrolase</keyword>
<dbReference type="AlphaFoldDB" id="A0A0U4BN30"/>
<dbReference type="CDD" id="cd00077">
    <property type="entry name" value="HDc"/>
    <property type="match status" value="1"/>
</dbReference>
<evidence type="ECO:0000313" key="2">
    <source>
        <dbReference type="EMBL" id="ALW84807.1"/>
    </source>
</evidence>
<name>A0A0U4BN30_9BACT</name>
<sequence length="202" mass="22500">MHAQAAEDFILKELKRGLAPTLYYHGLHHTLDVTAVAMELAAAEGVTDGEDLALLRTASLYHDTGFLHTYKGHEAQGCELARATLPGFGYTPGQVEQICAMIMATEYPQQPHSLLAQILCDADLDYLGRPDFEPISTSLFHELMARQLLADERAWFQLQADFLAHHHFWTATAVARRAAPKQARLHHIRALLANWPTPVQPA</sequence>
<feature type="domain" description="HD/PDEase" evidence="1">
    <location>
        <begin position="22"/>
        <end position="136"/>
    </location>
</feature>